<keyword evidence="9 10" id="KW-0407">Ion channel</keyword>
<keyword evidence="8 10" id="KW-0472">Membrane</keyword>
<dbReference type="PANTHER" id="PTHR30266">
    <property type="entry name" value="MECHANOSENSITIVE CHANNEL MSCL"/>
    <property type="match status" value="1"/>
</dbReference>
<evidence type="ECO:0000256" key="10">
    <source>
        <dbReference type="HAMAP-Rule" id="MF_00115"/>
    </source>
</evidence>
<keyword evidence="12" id="KW-1185">Reference proteome</keyword>
<evidence type="ECO:0000256" key="5">
    <source>
        <dbReference type="ARBA" id="ARBA00022692"/>
    </source>
</evidence>
<gene>
    <name evidence="10 11" type="primary">mscL</name>
    <name evidence="11" type="ORF">SK3146_05956</name>
</gene>
<organism evidence="11 12">
    <name type="scientific">Paenibacillus konkukensis</name>
    <dbReference type="NCBI Taxonomy" id="2020716"/>
    <lineage>
        <taxon>Bacteria</taxon>
        <taxon>Bacillati</taxon>
        <taxon>Bacillota</taxon>
        <taxon>Bacilli</taxon>
        <taxon>Bacillales</taxon>
        <taxon>Paenibacillaceae</taxon>
        <taxon>Paenibacillus</taxon>
    </lineage>
</organism>
<evidence type="ECO:0000256" key="6">
    <source>
        <dbReference type="ARBA" id="ARBA00022989"/>
    </source>
</evidence>
<evidence type="ECO:0000256" key="3">
    <source>
        <dbReference type="ARBA" id="ARBA00022448"/>
    </source>
</evidence>
<protein>
    <recommendedName>
        <fullName evidence="10">Large-conductance mechanosensitive channel</fullName>
    </recommendedName>
</protein>
<evidence type="ECO:0000256" key="1">
    <source>
        <dbReference type="ARBA" id="ARBA00004651"/>
    </source>
</evidence>
<dbReference type="InterPro" id="IPR036019">
    <property type="entry name" value="MscL_channel"/>
</dbReference>
<keyword evidence="6 10" id="KW-1133">Transmembrane helix</keyword>
<keyword evidence="5 10" id="KW-0812">Transmembrane</keyword>
<proteinExistence type="inferred from homology"/>
<dbReference type="Gene3D" id="1.10.1200.120">
    <property type="entry name" value="Large-conductance mechanosensitive channel, MscL, domain 1"/>
    <property type="match status" value="1"/>
</dbReference>
<comment type="similarity">
    <text evidence="2 10">Belongs to the MscL family.</text>
</comment>
<dbReference type="NCBIfam" id="TIGR00220">
    <property type="entry name" value="mscL"/>
    <property type="match status" value="1"/>
</dbReference>
<dbReference type="Proteomes" id="UP001057134">
    <property type="component" value="Chromosome"/>
</dbReference>
<evidence type="ECO:0000256" key="9">
    <source>
        <dbReference type="ARBA" id="ARBA00023303"/>
    </source>
</evidence>
<evidence type="ECO:0000313" key="12">
    <source>
        <dbReference type="Proteomes" id="UP001057134"/>
    </source>
</evidence>
<dbReference type="PRINTS" id="PR01264">
    <property type="entry name" value="MECHCHANNEL"/>
</dbReference>
<comment type="subunit">
    <text evidence="10">Homopentamer.</text>
</comment>
<sequence>MASKMIKEFKEFAMKGNMIDLAIGVIVGGAFGKVVTSIVNDVVMPPIGLLLGKVNFSDLFVSLDGNSYASLAEAKAAGAPTLNIGVFINTLLDFLIVSFVIFIVVKQLNRLRKKQDDKPVDPKKETKECPECLSEIPKQAIRCKYCTAYVEPAASLESSPRTMN</sequence>
<reference evidence="11" key="1">
    <citation type="submission" date="2018-02" db="EMBL/GenBank/DDBJ databases">
        <authorList>
            <person name="Kim S.-K."/>
            <person name="Jung H.-I."/>
            <person name="Lee S.-W."/>
        </authorList>
    </citation>
    <scope>NUCLEOTIDE SEQUENCE</scope>
    <source>
        <strain evidence="11">SK3146</strain>
    </source>
</reference>
<accession>A0ABY4RXC5</accession>
<dbReference type="NCBIfam" id="NF001843">
    <property type="entry name" value="PRK00567.1-4"/>
    <property type="match status" value="1"/>
</dbReference>
<keyword evidence="3 10" id="KW-0813">Transport</keyword>
<dbReference type="HAMAP" id="MF_00115">
    <property type="entry name" value="MscL"/>
    <property type="match status" value="1"/>
</dbReference>
<evidence type="ECO:0000256" key="8">
    <source>
        <dbReference type="ARBA" id="ARBA00023136"/>
    </source>
</evidence>
<keyword evidence="4 10" id="KW-1003">Cell membrane</keyword>
<dbReference type="PROSITE" id="PS01327">
    <property type="entry name" value="MSCL"/>
    <property type="match status" value="1"/>
</dbReference>
<evidence type="ECO:0000256" key="4">
    <source>
        <dbReference type="ARBA" id="ARBA00022475"/>
    </source>
</evidence>
<dbReference type="PANTHER" id="PTHR30266:SF2">
    <property type="entry name" value="LARGE-CONDUCTANCE MECHANOSENSITIVE CHANNEL"/>
    <property type="match status" value="1"/>
</dbReference>
<comment type="function">
    <text evidence="10">Channel that opens in response to stretch forces in the membrane lipid bilayer. May participate in the regulation of osmotic pressure changes within the cell.</text>
</comment>
<keyword evidence="7 10" id="KW-0406">Ion transport</keyword>
<evidence type="ECO:0000313" key="11">
    <source>
        <dbReference type="EMBL" id="UQZ86663.1"/>
    </source>
</evidence>
<evidence type="ECO:0000256" key="7">
    <source>
        <dbReference type="ARBA" id="ARBA00023065"/>
    </source>
</evidence>
<dbReference type="EMBL" id="CP027059">
    <property type="protein sequence ID" value="UQZ86663.1"/>
    <property type="molecule type" value="Genomic_DNA"/>
</dbReference>
<feature type="transmembrane region" description="Helical" evidence="10">
    <location>
        <begin position="84"/>
        <end position="105"/>
    </location>
</feature>
<comment type="subcellular location">
    <subcellularLocation>
        <location evidence="1 10">Cell membrane</location>
        <topology evidence="1 10">Multi-pass membrane protein</topology>
    </subcellularLocation>
</comment>
<dbReference type="InterPro" id="IPR001185">
    <property type="entry name" value="MS_channel"/>
</dbReference>
<feature type="transmembrane region" description="Helical" evidence="10">
    <location>
        <begin position="21"/>
        <end position="39"/>
    </location>
</feature>
<dbReference type="Pfam" id="PF01741">
    <property type="entry name" value="MscL"/>
    <property type="match status" value="1"/>
</dbReference>
<dbReference type="InterPro" id="IPR019823">
    <property type="entry name" value="Mechanosensitive_channel_CS"/>
</dbReference>
<evidence type="ECO:0000256" key="2">
    <source>
        <dbReference type="ARBA" id="ARBA00007254"/>
    </source>
</evidence>
<name>A0ABY4RXC5_9BACL</name>
<reference evidence="11" key="2">
    <citation type="journal article" date="2021" name="J Anim Sci Technol">
        <title>Complete genome sequence of Paenibacillus konkukensis sp. nov. SK3146 as a potential probiotic strain.</title>
        <authorList>
            <person name="Jung H.I."/>
            <person name="Park S."/>
            <person name="Niu K.M."/>
            <person name="Lee S.W."/>
            <person name="Kothari D."/>
            <person name="Yi K.J."/>
            <person name="Kim S.K."/>
        </authorList>
    </citation>
    <scope>NUCLEOTIDE SEQUENCE</scope>
    <source>
        <strain evidence="11">SK3146</strain>
    </source>
</reference>
<dbReference type="NCBIfam" id="NF010557">
    <property type="entry name" value="PRK13952.1"/>
    <property type="match status" value="1"/>
</dbReference>
<dbReference type="InterPro" id="IPR037673">
    <property type="entry name" value="MSC/AndL"/>
</dbReference>
<dbReference type="SUPFAM" id="SSF81330">
    <property type="entry name" value="Gated mechanosensitive channel"/>
    <property type="match status" value="1"/>
</dbReference>